<sequence>MNVRPHLGTAAARVYEVLVNRHPGEVPPLLIAIGNDEQIDAVMLDPNAPDMHHMTMPTRDELLAAAVKLSELAAALED</sequence>
<evidence type="ECO:0000313" key="1">
    <source>
        <dbReference type="EMBL" id="QQU76459.1"/>
    </source>
</evidence>
<reference evidence="1 2" key="1">
    <citation type="submission" date="2021-01" db="EMBL/GenBank/DDBJ databases">
        <title>FDA dAtabase for Regulatory Grade micrObial Sequences (FDA-ARGOS): Supporting development and validation of Infectious Disease Dx tests.</title>
        <authorList>
            <person name="Sproer C."/>
            <person name="Gronow S."/>
            <person name="Severitt S."/>
            <person name="Schroder I."/>
            <person name="Tallon L."/>
            <person name="Sadzewicz L."/>
            <person name="Zhao X."/>
            <person name="Boylan J."/>
            <person name="Ott S."/>
            <person name="Bowen H."/>
            <person name="Vavikolanu K."/>
            <person name="Mehta A."/>
            <person name="Aluvathingal J."/>
            <person name="Nadendla S."/>
            <person name="Lowell S."/>
            <person name="Myers T."/>
            <person name="Yan Y."/>
            <person name="Sichtig H."/>
        </authorList>
    </citation>
    <scope>NUCLEOTIDE SEQUENCE [LARGE SCALE GENOMIC DNA]</scope>
    <source>
        <strain evidence="1 2">FDAARGOS_1115</strain>
    </source>
</reference>
<dbReference type="Proteomes" id="UP000595757">
    <property type="component" value="Chromosome"/>
</dbReference>
<evidence type="ECO:0000313" key="2">
    <source>
        <dbReference type="Proteomes" id="UP000595757"/>
    </source>
</evidence>
<organism evidence="1 2">
    <name type="scientific">Corynebacterium striatum</name>
    <dbReference type="NCBI Taxonomy" id="43770"/>
    <lineage>
        <taxon>Bacteria</taxon>
        <taxon>Bacillati</taxon>
        <taxon>Actinomycetota</taxon>
        <taxon>Actinomycetes</taxon>
        <taxon>Mycobacteriales</taxon>
        <taxon>Corynebacteriaceae</taxon>
        <taxon>Corynebacterium</taxon>
    </lineage>
</organism>
<dbReference type="RefSeq" id="WP_070420687.1">
    <property type="nucleotide sequence ID" value="NZ_CP068158.1"/>
</dbReference>
<dbReference type="EMBL" id="CP068158">
    <property type="protein sequence ID" value="QQU76459.1"/>
    <property type="molecule type" value="Genomic_DNA"/>
</dbReference>
<keyword evidence="2" id="KW-1185">Reference proteome</keyword>
<protein>
    <submittedName>
        <fullName evidence="1">Uncharacterized protein</fullName>
    </submittedName>
</protein>
<proteinExistence type="predicted"/>
<name>A0ABX7DF56_CORST</name>
<gene>
    <name evidence="1" type="ORF">I6I72_10135</name>
</gene>
<dbReference type="GeneID" id="72412353"/>
<accession>A0ABX7DF56</accession>